<organism evidence="3 4">
    <name type="scientific">Spinacia oleracea</name>
    <name type="common">Spinach</name>
    <dbReference type="NCBI Taxonomy" id="3562"/>
    <lineage>
        <taxon>Eukaryota</taxon>
        <taxon>Viridiplantae</taxon>
        <taxon>Streptophyta</taxon>
        <taxon>Embryophyta</taxon>
        <taxon>Tracheophyta</taxon>
        <taxon>Spermatophyta</taxon>
        <taxon>Magnoliopsida</taxon>
        <taxon>eudicotyledons</taxon>
        <taxon>Gunneridae</taxon>
        <taxon>Pentapetalae</taxon>
        <taxon>Caryophyllales</taxon>
        <taxon>Chenopodiaceae</taxon>
        <taxon>Chenopodioideae</taxon>
        <taxon>Anserineae</taxon>
        <taxon>Spinacia</taxon>
    </lineage>
</organism>
<evidence type="ECO:0000259" key="2">
    <source>
        <dbReference type="Pfam" id="PF13966"/>
    </source>
</evidence>
<dbReference type="InterPro" id="IPR002156">
    <property type="entry name" value="RNaseH_domain"/>
</dbReference>
<sequence>MLGRAQVGSDEESDMWKLVWNLGGPPKLSHFVWQACKGSMAVRGELFRRHIALDDLCSCCGLEVETINHVLFECEVAKHIWDGSNFASLINGCPSVSFPRRLRWIASKVSIDEVRCILTMAWGIWFCRNKFVHDQTKVDAPSTIAGFLKLVDDYRAYSGKVFAPITTTQYACLSSSSWVPPPSGIVKVNIDAHIMEGEYVGLGVVIRDMAGVVLVAATRRIKVGWNACTSEAAAARYGMQVARRCGYNSIWLESDALNVVKAIDRPTIGYSPLFLIYDDINMLSKSFNVFVISHVKRAGNTVAHLVARCDTKDSSELVCMETIPQSILSLAVLDLQ</sequence>
<name>A0ABM3R9A4_SPIOL</name>
<dbReference type="Pfam" id="PF13456">
    <property type="entry name" value="RVT_3"/>
    <property type="match status" value="1"/>
</dbReference>
<reference evidence="3" key="1">
    <citation type="journal article" date="2021" name="Nat. Commun.">
        <title>Genomic analyses provide insights into spinach domestication and the genetic basis of agronomic traits.</title>
        <authorList>
            <person name="Cai X."/>
            <person name="Sun X."/>
            <person name="Xu C."/>
            <person name="Sun H."/>
            <person name="Wang X."/>
            <person name="Ge C."/>
            <person name="Zhang Z."/>
            <person name="Wang Q."/>
            <person name="Fei Z."/>
            <person name="Jiao C."/>
            <person name="Wang Q."/>
        </authorList>
    </citation>
    <scope>NUCLEOTIDE SEQUENCE [LARGE SCALE GENOMIC DNA]</scope>
    <source>
        <strain evidence="3">cv. Varoflay</strain>
    </source>
</reference>
<proteinExistence type="predicted"/>
<dbReference type="RefSeq" id="XP_056692194.1">
    <property type="nucleotide sequence ID" value="XM_056836216.1"/>
</dbReference>
<dbReference type="PANTHER" id="PTHR47074">
    <property type="entry name" value="BNAC02G40300D PROTEIN"/>
    <property type="match status" value="1"/>
</dbReference>
<evidence type="ECO:0000259" key="1">
    <source>
        <dbReference type="Pfam" id="PF13456"/>
    </source>
</evidence>
<dbReference type="GeneID" id="130467645"/>
<reference evidence="4" key="2">
    <citation type="submission" date="2025-08" db="UniProtKB">
        <authorList>
            <consortium name="RefSeq"/>
        </authorList>
    </citation>
    <scope>IDENTIFICATION</scope>
    <source>
        <tissue evidence="4">Leaf</tissue>
    </source>
</reference>
<dbReference type="Gene3D" id="3.30.420.10">
    <property type="entry name" value="Ribonuclease H-like superfamily/Ribonuclease H"/>
    <property type="match status" value="1"/>
</dbReference>
<dbReference type="PANTHER" id="PTHR47074:SF48">
    <property type="entry name" value="POLYNUCLEOTIDYL TRANSFERASE, RIBONUCLEASE H-LIKE SUPERFAMILY PROTEIN"/>
    <property type="match status" value="1"/>
</dbReference>
<accession>A0ABM3R9A4</accession>
<dbReference type="CDD" id="cd06222">
    <property type="entry name" value="RNase_H_like"/>
    <property type="match status" value="1"/>
</dbReference>
<evidence type="ECO:0000313" key="4">
    <source>
        <dbReference type="RefSeq" id="XP_056692194.1"/>
    </source>
</evidence>
<dbReference type="InterPro" id="IPR052929">
    <property type="entry name" value="RNase_H-like_EbsB-rel"/>
</dbReference>
<dbReference type="InterPro" id="IPR036397">
    <property type="entry name" value="RNaseH_sf"/>
</dbReference>
<keyword evidence="3" id="KW-1185">Reference proteome</keyword>
<dbReference type="InterPro" id="IPR012337">
    <property type="entry name" value="RNaseH-like_sf"/>
</dbReference>
<gene>
    <name evidence="4" type="primary">LOC130467645</name>
</gene>
<evidence type="ECO:0008006" key="5">
    <source>
        <dbReference type="Google" id="ProtNLM"/>
    </source>
</evidence>
<evidence type="ECO:0000313" key="3">
    <source>
        <dbReference type="Proteomes" id="UP000813463"/>
    </source>
</evidence>
<feature type="domain" description="Reverse transcriptase zinc-binding" evidence="2">
    <location>
        <begin position="10"/>
        <end position="81"/>
    </location>
</feature>
<dbReference type="Proteomes" id="UP000813463">
    <property type="component" value="Chromosome 2"/>
</dbReference>
<dbReference type="InterPro" id="IPR044730">
    <property type="entry name" value="RNase_H-like_dom_plant"/>
</dbReference>
<dbReference type="InterPro" id="IPR026960">
    <property type="entry name" value="RVT-Znf"/>
</dbReference>
<protein>
    <recommendedName>
        <fullName evidence="5">RNase H type-1 domain-containing protein</fullName>
    </recommendedName>
</protein>
<dbReference type="Pfam" id="PF13966">
    <property type="entry name" value="zf-RVT"/>
    <property type="match status" value="1"/>
</dbReference>
<feature type="domain" description="RNase H type-1" evidence="1">
    <location>
        <begin position="199"/>
        <end position="308"/>
    </location>
</feature>
<dbReference type="SUPFAM" id="SSF53098">
    <property type="entry name" value="Ribonuclease H-like"/>
    <property type="match status" value="1"/>
</dbReference>